<dbReference type="PANTHER" id="PTHR13891">
    <property type="entry name" value="CYTOCHROME C OXIDASE ASSEMBLY FACTOR 7"/>
    <property type="match status" value="1"/>
</dbReference>
<feature type="region of interest" description="Disordered" evidence="4">
    <location>
        <begin position="385"/>
        <end position="405"/>
    </location>
</feature>
<feature type="compositionally biased region" description="Low complexity" evidence="4">
    <location>
        <begin position="385"/>
        <end position="399"/>
    </location>
</feature>
<keyword evidence="2" id="KW-0677">Repeat</keyword>
<organism evidence="5 6">
    <name type="scientific">Litorimonas cladophorae</name>
    <dbReference type="NCBI Taxonomy" id="1220491"/>
    <lineage>
        <taxon>Bacteria</taxon>
        <taxon>Pseudomonadati</taxon>
        <taxon>Pseudomonadota</taxon>
        <taxon>Alphaproteobacteria</taxon>
        <taxon>Maricaulales</taxon>
        <taxon>Robiginitomaculaceae</taxon>
    </lineage>
</organism>
<evidence type="ECO:0000256" key="4">
    <source>
        <dbReference type="SAM" id="MobiDB-lite"/>
    </source>
</evidence>
<dbReference type="EMBL" id="BMYV01000001">
    <property type="protein sequence ID" value="GGX62993.1"/>
    <property type="molecule type" value="Genomic_DNA"/>
</dbReference>
<evidence type="ECO:0000256" key="2">
    <source>
        <dbReference type="ARBA" id="ARBA00022737"/>
    </source>
</evidence>
<dbReference type="PANTHER" id="PTHR13891:SF1">
    <property type="entry name" value="CYTOCHROME C OXIDASE ASSEMBLY FACTOR 7"/>
    <property type="match status" value="1"/>
</dbReference>
<proteinExistence type="inferred from homology"/>
<dbReference type="Gene3D" id="1.25.40.10">
    <property type="entry name" value="Tetratricopeptide repeat domain"/>
    <property type="match status" value="1"/>
</dbReference>
<feature type="coiled-coil region" evidence="3">
    <location>
        <begin position="343"/>
        <end position="378"/>
    </location>
</feature>
<gene>
    <name evidence="5" type="ORF">GCM10011309_11210</name>
</gene>
<dbReference type="SMART" id="SM00671">
    <property type="entry name" value="SEL1"/>
    <property type="match status" value="2"/>
</dbReference>
<dbReference type="InterPro" id="IPR040239">
    <property type="entry name" value="HcpB-like"/>
</dbReference>
<name>A0A918KHE2_9PROT</name>
<dbReference type="SUPFAM" id="SSF81901">
    <property type="entry name" value="HCP-like"/>
    <property type="match status" value="1"/>
</dbReference>
<evidence type="ECO:0000256" key="3">
    <source>
        <dbReference type="SAM" id="Coils"/>
    </source>
</evidence>
<evidence type="ECO:0000313" key="5">
    <source>
        <dbReference type="EMBL" id="GGX62993.1"/>
    </source>
</evidence>
<dbReference type="AlphaFoldDB" id="A0A918KHE2"/>
<evidence type="ECO:0008006" key="7">
    <source>
        <dbReference type="Google" id="ProtNLM"/>
    </source>
</evidence>
<comment type="caution">
    <text evidence="5">The sequence shown here is derived from an EMBL/GenBank/DDBJ whole genome shotgun (WGS) entry which is preliminary data.</text>
</comment>
<accession>A0A918KHE2</accession>
<dbReference type="InterPro" id="IPR011990">
    <property type="entry name" value="TPR-like_helical_dom_sf"/>
</dbReference>
<dbReference type="Proteomes" id="UP000600865">
    <property type="component" value="Unassembled WGS sequence"/>
</dbReference>
<comment type="similarity">
    <text evidence="1">Belongs to the hcp beta-lactamase family.</text>
</comment>
<evidence type="ECO:0000256" key="1">
    <source>
        <dbReference type="ARBA" id="ARBA00008486"/>
    </source>
</evidence>
<reference evidence="5 6" key="1">
    <citation type="journal article" date="2014" name="Int. J. Syst. Evol. Microbiol.">
        <title>Complete genome sequence of Corynebacterium casei LMG S-19264T (=DSM 44701T), isolated from a smear-ripened cheese.</title>
        <authorList>
            <consortium name="US DOE Joint Genome Institute (JGI-PGF)"/>
            <person name="Walter F."/>
            <person name="Albersmeier A."/>
            <person name="Kalinowski J."/>
            <person name="Ruckert C."/>
        </authorList>
    </citation>
    <scope>NUCLEOTIDE SEQUENCE [LARGE SCALE GENOMIC DNA]</scope>
    <source>
        <strain evidence="5 6">KCTC 23968</strain>
    </source>
</reference>
<keyword evidence="3" id="KW-0175">Coiled coil</keyword>
<keyword evidence="6" id="KW-1185">Reference proteome</keyword>
<sequence>MFGVERPVDITEGTEAFFKACEIYKDLESCAITIEYARDQAPNPEIYEKTLNIGCRLREFRYCIELYDTVRPSPVMYKLSLGAACNAGDPDVCDVAAMAFNPRKKPGPNDPVPDVNFAVKWGKKGCELGSGYACKSVGQAYAGFLSREPSLPKNTQEGLLWFRKACQLKYGSACMEILDYATGSAQNLSPNDDVAISINDIEMALRYGCEDQFPQMCLKAASVYHTGKLNVPPRPQKAVKYAIAACYTEDKYYEGFRTPEFYKGHIREACDYAAALTADAYERTGELTFDDILTAKRGCEFGSALSCYQQGRSEIVHKRYEAGTASMHKSCKLGDSNACDWVASEAARERKEKEARLARAAAQKKARQERLAEIAQQQNYSASTANSFSSSYTPPSRSYLAPNTNRSYAAQESSAAIYNRVRVRTRQTYCNTGGTYGC</sequence>
<protein>
    <recommendedName>
        <fullName evidence="7">Beta-lactamase</fullName>
    </recommendedName>
</protein>
<dbReference type="InterPro" id="IPR006597">
    <property type="entry name" value="Sel1-like"/>
</dbReference>
<evidence type="ECO:0000313" key="6">
    <source>
        <dbReference type="Proteomes" id="UP000600865"/>
    </source>
</evidence>